<evidence type="ECO:0000313" key="2">
    <source>
        <dbReference type="EMBL" id="KAJ1211018.1"/>
    </source>
</evidence>
<name>A0AAV7WCD2_PLEWA</name>
<sequence length="104" mass="11487">MHSLFCGEKFTAHRSRKTPLDATPAVRLEVQHTGSHGQHRPTSRGEIDATPAVRKKIPCTASRNEAQPDNKPKNPRTDPGTSGNPAIHRRSQSACQKMTHVFPE</sequence>
<feature type="region of interest" description="Disordered" evidence="1">
    <location>
        <begin position="1"/>
        <end position="104"/>
    </location>
</feature>
<dbReference type="EMBL" id="JANPWB010000002">
    <property type="protein sequence ID" value="KAJ1211018.1"/>
    <property type="molecule type" value="Genomic_DNA"/>
</dbReference>
<proteinExistence type="predicted"/>
<organism evidence="2 3">
    <name type="scientific">Pleurodeles waltl</name>
    <name type="common">Iberian ribbed newt</name>
    <dbReference type="NCBI Taxonomy" id="8319"/>
    <lineage>
        <taxon>Eukaryota</taxon>
        <taxon>Metazoa</taxon>
        <taxon>Chordata</taxon>
        <taxon>Craniata</taxon>
        <taxon>Vertebrata</taxon>
        <taxon>Euteleostomi</taxon>
        <taxon>Amphibia</taxon>
        <taxon>Batrachia</taxon>
        <taxon>Caudata</taxon>
        <taxon>Salamandroidea</taxon>
        <taxon>Salamandridae</taxon>
        <taxon>Pleurodelinae</taxon>
        <taxon>Pleurodeles</taxon>
    </lineage>
</organism>
<evidence type="ECO:0000313" key="3">
    <source>
        <dbReference type="Proteomes" id="UP001066276"/>
    </source>
</evidence>
<keyword evidence="3" id="KW-1185">Reference proteome</keyword>
<accession>A0AAV7WCD2</accession>
<feature type="compositionally biased region" description="Basic and acidic residues" evidence="1">
    <location>
        <begin position="66"/>
        <end position="76"/>
    </location>
</feature>
<protein>
    <submittedName>
        <fullName evidence="2">Uncharacterized protein</fullName>
    </submittedName>
</protein>
<dbReference type="AlphaFoldDB" id="A0AAV7WCD2"/>
<dbReference type="Proteomes" id="UP001066276">
    <property type="component" value="Chromosome 1_2"/>
</dbReference>
<reference evidence="2" key="1">
    <citation type="journal article" date="2022" name="bioRxiv">
        <title>Sequencing and chromosome-scale assembly of the giantPleurodeles waltlgenome.</title>
        <authorList>
            <person name="Brown T."/>
            <person name="Elewa A."/>
            <person name="Iarovenko S."/>
            <person name="Subramanian E."/>
            <person name="Araus A.J."/>
            <person name="Petzold A."/>
            <person name="Susuki M."/>
            <person name="Suzuki K.-i.T."/>
            <person name="Hayashi T."/>
            <person name="Toyoda A."/>
            <person name="Oliveira C."/>
            <person name="Osipova E."/>
            <person name="Leigh N.D."/>
            <person name="Simon A."/>
            <person name="Yun M.H."/>
        </authorList>
    </citation>
    <scope>NUCLEOTIDE SEQUENCE</scope>
    <source>
        <strain evidence="2">20211129_DDA</strain>
        <tissue evidence="2">Liver</tissue>
    </source>
</reference>
<gene>
    <name evidence="2" type="ORF">NDU88_006380</name>
</gene>
<evidence type="ECO:0000256" key="1">
    <source>
        <dbReference type="SAM" id="MobiDB-lite"/>
    </source>
</evidence>
<comment type="caution">
    <text evidence="2">The sequence shown here is derived from an EMBL/GenBank/DDBJ whole genome shotgun (WGS) entry which is preliminary data.</text>
</comment>